<keyword evidence="4" id="KW-0804">Transcription</keyword>
<dbReference type="SUPFAM" id="SSF53850">
    <property type="entry name" value="Periplasmic binding protein-like II"/>
    <property type="match status" value="1"/>
</dbReference>
<dbReference type="PANTHER" id="PTHR30537">
    <property type="entry name" value="HTH-TYPE TRANSCRIPTIONAL REGULATOR"/>
    <property type="match status" value="1"/>
</dbReference>
<dbReference type="Gene3D" id="1.10.10.10">
    <property type="entry name" value="Winged helix-like DNA-binding domain superfamily/Winged helix DNA-binding domain"/>
    <property type="match status" value="1"/>
</dbReference>
<keyword evidence="3" id="KW-0238">DNA-binding</keyword>
<reference evidence="7" key="1">
    <citation type="submission" date="2014-08" db="EMBL/GenBank/DDBJ databases">
        <authorList>
            <person name="Moulin L."/>
        </authorList>
    </citation>
    <scope>NUCLEOTIDE SEQUENCE [LARGE SCALE GENOMIC DNA]</scope>
</reference>
<dbReference type="InterPro" id="IPR005119">
    <property type="entry name" value="LysR_subst-bd"/>
</dbReference>
<organism evidence="6 7">
    <name type="scientific">Mesorhizobium plurifarium</name>
    <dbReference type="NCBI Taxonomy" id="69974"/>
    <lineage>
        <taxon>Bacteria</taxon>
        <taxon>Pseudomonadati</taxon>
        <taxon>Pseudomonadota</taxon>
        <taxon>Alphaproteobacteria</taxon>
        <taxon>Hyphomicrobiales</taxon>
        <taxon>Phyllobacteriaceae</taxon>
        <taxon>Mesorhizobium</taxon>
    </lineage>
</organism>
<feature type="domain" description="HTH lysR-type" evidence="5">
    <location>
        <begin position="5"/>
        <end position="62"/>
    </location>
</feature>
<evidence type="ECO:0000256" key="1">
    <source>
        <dbReference type="ARBA" id="ARBA00009437"/>
    </source>
</evidence>
<evidence type="ECO:0000256" key="2">
    <source>
        <dbReference type="ARBA" id="ARBA00023015"/>
    </source>
</evidence>
<dbReference type="FunFam" id="1.10.10.10:FF:000038">
    <property type="entry name" value="Glycine cleavage system transcriptional activator"/>
    <property type="match status" value="1"/>
</dbReference>
<dbReference type="InterPro" id="IPR058163">
    <property type="entry name" value="LysR-type_TF_proteobact-type"/>
</dbReference>
<dbReference type="Pfam" id="PF03466">
    <property type="entry name" value="LysR_substrate"/>
    <property type="match status" value="1"/>
</dbReference>
<dbReference type="Proteomes" id="UP000045285">
    <property type="component" value="Unassembled WGS sequence"/>
</dbReference>
<dbReference type="InterPro" id="IPR036390">
    <property type="entry name" value="WH_DNA-bd_sf"/>
</dbReference>
<dbReference type="GO" id="GO:0003700">
    <property type="term" value="F:DNA-binding transcription factor activity"/>
    <property type="evidence" value="ECO:0007669"/>
    <property type="project" value="InterPro"/>
</dbReference>
<evidence type="ECO:0000256" key="3">
    <source>
        <dbReference type="ARBA" id="ARBA00023125"/>
    </source>
</evidence>
<dbReference type="GO" id="GO:0043565">
    <property type="term" value="F:sequence-specific DNA binding"/>
    <property type="evidence" value="ECO:0007669"/>
    <property type="project" value="TreeGrafter"/>
</dbReference>
<name>A0A090DRF6_MESPL</name>
<evidence type="ECO:0000256" key="4">
    <source>
        <dbReference type="ARBA" id="ARBA00023163"/>
    </source>
</evidence>
<keyword evidence="7" id="KW-1185">Reference proteome</keyword>
<dbReference type="CDD" id="cd08432">
    <property type="entry name" value="PBP2_GcdR_TrpI_HvrB_AmpR_like"/>
    <property type="match status" value="1"/>
</dbReference>
<sequence>MRNLPPLRALHAFEAAARHGSFKAAAEELGVTPTAISHQIRLLEEICGRKLFQRRPRPLVLTSAGARLFPILRDGFDLLAGSLAAVAEPDVQAPLRVTSPNAFASRWLVPRLPKWREANPAVPLEIIGTDAVLDLRAGTADLAVRYTRRPPVGFQAQELCRDSFFPICSPRLLASDGRAIERAADLLRYPLVHFDWMNRDPDAPTWRRWLATARSIDPDLVPDKAWDLSFREELHAIDAVVAGQGIAILSDVVVGRELENGSLVKAHPLSLPGYSFYVVWMRHNPRSAVMETFLAWMRGVL</sequence>
<dbReference type="InterPro" id="IPR036388">
    <property type="entry name" value="WH-like_DNA-bd_sf"/>
</dbReference>
<dbReference type="Gene3D" id="3.40.190.10">
    <property type="entry name" value="Periplasmic binding protein-like II"/>
    <property type="match status" value="2"/>
</dbReference>
<evidence type="ECO:0000313" key="7">
    <source>
        <dbReference type="Proteomes" id="UP000045285"/>
    </source>
</evidence>
<evidence type="ECO:0000259" key="5">
    <source>
        <dbReference type="PROSITE" id="PS50931"/>
    </source>
</evidence>
<keyword evidence="2" id="KW-0805">Transcription regulation</keyword>
<protein>
    <submittedName>
        <fullName evidence="6">Transcriptional regulator</fullName>
    </submittedName>
</protein>
<dbReference type="AlphaFoldDB" id="A0A090DRF6"/>
<dbReference type="SUPFAM" id="SSF46785">
    <property type="entry name" value="Winged helix' DNA-binding domain"/>
    <property type="match status" value="1"/>
</dbReference>
<dbReference type="PANTHER" id="PTHR30537:SF26">
    <property type="entry name" value="GLYCINE CLEAVAGE SYSTEM TRANSCRIPTIONAL ACTIVATOR"/>
    <property type="match status" value="1"/>
</dbReference>
<accession>A0A090DRF6</accession>
<gene>
    <name evidence="6" type="ORF">MPL3356_30071</name>
</gene>
<dbReference type="InterPro" id="IPR000847">
    <property type="entry name" value="LysR_HTH_N"/>
</dbReference>
<dbReference type="EMBL" id="CCMZ01000023">
    <property type="protein sequence ID" value="CDX19223.1"/>
    <property type="molecule type" value="Genomic_DNA"/>
</dbReference>
<dbReference type="GO" id="GO:0006351">
    <property type="term" value="P:DNA-templated transcription"/>
    <property type="evidence" value="ECO:0007669"/>
    <property type="project" value="TreeGrafter"/>
</dbReference>
<evidence type="ECO:0000313" key="6">
    <source>
        <dbReference type="EMBL" id="CDX19223.1"/>
    </source>
</evidence>
<dbReference type="Pfam" id="PF00126">
    <property type="entry name" value="HTH_1"/>
    <property type="match status" value="1"/>
</dbReference>
<dbReference type="PROSITE" id="PS50931">
    <property type="entry name" value="HTH_LYSR"/>
    <property type="match status" value="1"/>
</dbReference>
<proteinExistence type="inferred from homology"/>
<dbReference type="PRINTS" id="PR00039">
    <property type="entry name" value="HTHLYSR"/>
</dbReference>
<dbReference type="STRING" id="69974.MPLDJ20_180083"/>
<comment type="similarity">
    <text evidence="1">Belongs to the LysR transcriptional regulatory family.</text>
</comment>